<dbReference type="AlphaFoldDB" id="A0AAV8V0J7"/>
<evidence type="ECO:0008006" key="3">
    <source>
        <dbReference type="Google" id="ProtNLM"/>
    </source>
</evidence>
<dbReference type="EMBL" id="JAMWBK010000001">
    <property type="protein sequence ID" value="KAJ8908346.1"/>
    <property type="molecule type" value="Genomic_DNA"/>
</dbReference>
<evidence type="ECO:0000313" key="2">
    <source>
        <dbReference type="Proteomes" id="UP001157974"/>
    </source>
</evidence>
<name>A0AAV8V0J7_9RHOD</name>
<organism evidence="1 2">
    <name type="scientific">Rhodosorus marinus</name>
    <dbReference type="NCBI Taxonomy" id="101924"/>
    <lineage>
        <taxon>Eukaryota</taxon>
        <taxon>Rhodophyta</taxon>
        <taxon>Stylonematophyceae</taxon>
        <taxon>Stylonematales</taxon>
        <taxon>Stylonemataceae</taxon>
        <taxon>Rhodosorus</taxon>
    </lineage>
</organism>
<sequence>MKSEWSFDAEELEWIEVQAEEHNMGCIWKTLGDLLSFYEGLEAESLLSYVEDMNEVASSLCFHTFLFQQRWLKTIADQVSDGDQCVALRALIRYAMSDNDVDELFETTRVARNTNELYSQMACPRLLNLVLAST</sequence>
<protein>
    <recommendedName>
        <fullName evidence="3">Nuclear pore complex protein</fullName>
    </recommendedName>
</protein>
<comment type="caution">
    <text evidence="1">The sequence shown here is derived from an EMBL/GenBank/DDBJ whole genome shotgun (WGS) entry which is preliminary data.</text>
</comment>
<gene>
    <name evidence="1" type="ORF">NDN08_005056</name>
</gene>
<dbReference type="Proteomes" id="UP001157974">
    <property type="component" value="Unassembled WGS sequence"/>
</dbReference>
<keyword evidence="2" id="KW-1185">Reference proteome</keyword>
<evidence type="ECO:0000313" key="1">
    <source>
        <dbReference type="EMBL" id="KAJ8908346.1"/>
    </source>
</evidence>
<accession>A0AAV8V0J7</accession>
<reference evidence="1 2" key="1">
    <citation type="journal article" date="2023" name="Nat. Commun.">
        <title>Origin of minicircular mitochondrial genomes in red algae.</title>
        <authorList>
            <person name="Lee Y."/>
            <person name="Cho C.H."/>
            <person name="Lee Y.M."/>
            <person name="Park S.I."/>
            <person name="Yang J.H."/>
            <person name="West J.A."/>
            <person name="Bhattacharya D."/>
            <person name="Yoon H.S."/>
        </authorList>
    </citation>
    <scope>NUCLEOTIDE SEQUENCE [LARGE SCALE GENOMIC DNA]</scope>
    <source>
        <strain evidence="1 2">CCMP1338</strain>
        <tissue evidence="1">Whole cell</tissue>
    </source>
</reference>
<proteinExistence type="predicted"/>